<dbReference type="InterPro" id="IPR015655">
    <property type="entry name" value="PP2C"/>
</dbReference>
<evidence type="ECO:0000259" key="1">
    <source>
        <dbReference type="PROSITE" id="PS51746"/>
    </source>
</evidence>
<feature type="domain" description="PPM-type phosphatase" evidence="1">
    <location>
        <begin position="8"/>
        <end position="253"/>
    </location>
</feature>
<dbReference type="Proteomes" id="UP000650424">
    <property type="component" value="Unassembled WGS sequence"/>
</dbReference>
<gene>
    <name evidence="2" type="ORF">H8L32_10900</name>
</gene>
<dbReference type="InterPro" id="IPR036457">
    <property type="entry name" value="PPM-type-like_dom_sf"/>
</dbReference>
<dbReference type="NCBIfam" id="NF033484">
    <property type="entry name" value="Stp1_PP2C_phos"/>
    <property type="match status" value="1"/>
</dbReference>
<evidence type="ECO:0000313" key="2">
    <source>
        <dbReference type="EMBL" id="MBC3917984.1"/>
    </source>
</evidence>
<evidence type="ECO:0000313" key="3">
    <source>
        <dbReference type="Proteomes" id="UP000650424"/>
    </source>
</evidence>
<organism evidence="2 3">
    <name type="scientific">Undibacterium hunanense</name>
    <dbReference type="NCBI Taxonomy" id="2762292"/>
    <lineage>
        <taxon>Bacteria</taxon>
        <taxon>Pseudomonadati</taxon>
        <taxon>Pseudomonadota</taxon>
        <taxon>Betaproteobacteria</taxon>
        <taxon>Burkholderiales</taxon>
        <taxon>Oxalobacteraceae</taxon>
        <taxon>Undibacterium</taxon>
    </lineage>
</organism>
<dbReference type="PANTHER" id="PTHR47992">
    <property type="entry name" value="PROTEIN PHOSPHATASE"/>
    <property type="match status" value="1"/>
</dbReference>
<protein>
    <submittedName>
        <fullName evidence="2">Stp1/IreP family PP2C-type Ser/Thr phosphatase</fullName>
    </submittedName>
</protein>
<dbReference type="SMART" id="SM00331">
    <property type="entry name" value="PP2C_SIG"/>
    <property type="match status" value="1"/>
</dbReference>
<dbReference type="CDD" id="cd00143">
    <property type="entry name" value="PP2Cc"/>
    <property type="match status" value="1"/>
</dbReference>
<proteinExistence type="predicted"/>
<accession>A0ABR6ZQU0</accession>
<name>A0ABR6ZQU0_9BURK</name>
<dbReference type="Gene3D" id="3.60.40.10">
    <property type="entry name" value="PPM-type phosphatase domain"/>
    <property type="match status" value="1"/>
</dbReference>
<reference evidence="2 3" key="1">
    <citation type="submission" date="2020-08" db="EMBL/GenBank/DDBJ databases">
        <title>Novel species isolated from subtropical streams in China.</title>
        <authorList>
            <person name="Lu H."/>
        </authorList>
    </citation>
    <scope>NUCLEOTIDE SEQUENCE [LARGE SCALE GENOMIC DNA]</scope>
    <source>
        <strain evidence="2 3">CY18W</strain>
    </source>
</reference>
<comment type="caution">
    <text evidence="2">The sequence shown here is derived from an EMBL/GenBank/DDBJ whole genome shotgun (WGS) entry which is preliminary data.</text>
</comment>
<keyword evidence="3" id="KW-1185">Reference proteome</keyword>
<dbReference type="SMART" id="SM00332">
    <property type="entry name" value="PP2Cc"/>
    <property type="match status" value="1"/>
</dbReference>
<dbReference type="Pfam" id="PF13672">
    <property type="entry name" value="PP2C_2"/>
    <property type="match status" value="1"/>
</dbReference>
<dbReference type="PROSITE" id="PS51746">
    <property type="entry name" value="PPM_2"/>
    <property type="match status" value="1"/>
</dbReference>
<sequence>MPYQRVLEFAALSDTGRVRAHNEDAIVVCADYGCAVLADGMGGYNAGEVASAMTSQIVAEYLCTKMDGLWFPSMGPRPVAMARWMTEAIESANRNVLNVAQTNPECAGMGTTVVTACCLQDKLLLAHVGDSRAYRYRDGDLTKLTEDHSVLQEQLNAGLISEADARFSSIKNLITRAVGTQQELLVELHIHHTQDDDLYLICSDGLTDMLSHDEILTILSRYGSDMRLCCGALIDHANDRGGLDNISVILFRLVGEENKSWLQRTFTR</sequence>
<dbReference type="EMBL" id="JACOGF010000004">
    <property type="protein sequence ID" value="MBC3917984.1"/>
    <property type="molecule type" value="Genomic_DNA"/>
</dbReference>
<dbReference type="SUPFAM" id="SSF81606">
    <property type="entry name" value="PP2C-like"/>
    <property type="match status" value="1"/>
</dbReference>
<dbReference type="InterPro" id="IPR001932">
    <property type="entry name" value="PPM-type_phosphatase-like_dom"/>
</dbReference>